<organism evidence="1 2">
    <name type="scientific">Diphasiastrum complanatum</name>
    <name type="common">Issler's clubmoss</name>
    <name type="synonym">Lycopodium complanatum</name>
    <dbReference type="NCBI Taxonomy" id="34168"/>
    <lineage>
        <taxon>Eukaryota</taxon>
        <taxon>Viridiplantae</taxon>
        <taxon>Streptophyta</taxon>
        <taxon>Embryophyta</taxon>
        <taxon>Tracheophyta</taxon>
        <taxon>Lycopodiopsida</taxon>
        <taxon>Lycopodiales</taxon>
        <taxon>Lycopodiaceae</taxon>
        <taxon>Lycopodioideae</taxon>
        <taxon>Diphasiastrum</taxon>
    </lineage>
</organism>
<dbReference type="Proteomes" id="UP001162992">
    <property type="component" value="Chromosome 3"/>
</dbReference>
<keyword evidence="2" id="KW-1185">Reference proteome</keyword>
<name>A0ACC2E474_DIPCM</name>
<comment type="caution">
    <text evidence="1">The sequence shown here is derived from an EMBL/GenBank/DDBJ whole genome shotgun (WGS) entry which is preliminary data.</text>
</comment>
<dbReference type="EMBL" id="CM055094">
    <property type="protein sequence ID" value="KAJ7561267.1"/>
    <property type="molecule type" value="Genomic_DNA"/>
</dbReference>
<protein>
    <submittedName>
        <fullName evidence="1">Uncharacterized protein</fullName>
    </submittedName>
</protein>
<accession>A0ACC2E474</accession>
<gene>
    <name evidence="1" type="ORF">O6H91_03G021100</name>
</gene>
<sequence>MAARLCLQRALSSLRPSHMLKKNLACVHTGSFESFSKAYTARIVNDTEEDAHVLVRNFIGAALYDPMVGYFSNKFEVVGALREPLQFNVFEGRKAYMKYLDNLYRQNDISWFTPVEVFQPWYAYAIGEYILRCHDSKLPLMIYEIGGGTGTCARNILDYIKATAPAIYQTLKYTSVEISAALANKQNNFVHKVKSHQARYHAECHSAQDKVAWGPSNAKPCFVIMLEVLDNLPHDLVYRGNTTTPWMETWISQSNGTLSETRSPLQDPLIKSCLRIIENEDDHHMSRFLSSIRLMFSKLISFPKLMWIPTGCLELLQTLHQVRPNMSLIISDFSSLPDVKIPGERAPLVASKRKGVTRDHCTYLEAKGDADIFFPTDFLILQKLDHYCANDSSDGKFLESAANIRRLSSIVTSCEFMKKFAQTSKTRTKDGYNPLLEDYSNTRFYLSTPA</sequence>
<evidence type="ECO:0000313" key="1">
    <source>
        <dbReference type="EMBL" id="KAJ7561267.1"/>
    </source>
</evidence>
<evidence type="ECO:0000313" key="2">
    <source>
        <dbReference type="Proteomes" id="UP001162992"/>
    </source>
</evidence>
<proteinExistence type="predicted"/>
<reference evidence="2" key="1">
    <citation type="journal article" date="2024" name="Proc. Natl. Acad. Sci. U.S.A.">
        <title>Extraordinary preservation of gene collinearity over three hundred million years revealed in homosporous lycophytes.</title>
        <authorList>
            <person name="Li C."/>
            <person name="Wickell D."/>
            <person name="Kuo L.Y."/>
            <person name="Chen X."/>
            <person name="Nie B."/>
            <person name="Liao X."/>
            <person name="Peng D."/>
            <person name="Ji J."/>
            <person name="Jenkins J."/>
            <person name="Williams M."/>
            <person name="Shu S."/>
            <person name="Plott C."/>
            <person name="Barry K."/>
            <person name="Rajasekar S."/>
            <person name="Grimwood J."/>
            <person name="Han X."/>
            <person name="Sun S."/>
            <person name="Hou Z."/>
            <person name="He W."/>
            <person name="Dai G."/>
            <person name="Sun C."/>
            <person name="Schmutz J."/>
            <person name="Leebens-Mack J.H."/>
            <person name="Li F.W."/>
            <person name="Wang L."/>
        </authorList>
    </citation>
    <scope>NUCLEOTIDE SEQUENCE [LARGE SCALE GENOMIC DNA]</scope>
    <source>
        <strain evidence="2">cv. PW_Plant_1</strain>
    </source>
</reference>